<proteinExistence type="predicted"/>
<dbReference type="RefSeq" id="WP_218284830.1">
    <property type="nucleotide sequence ID" value="NZ_CP076448.1"/>
</dbReference>
<feature type="domain" description="Peptidase C51" evidence="2">
    <location>
        <begin position="30"/>
        <end position="155"/>
    </location>
</feature>
<gene>
    <name evidence="3" type="ORF">KO353_11400</name>
</gene>
<sequence length="309" mass="32579">MRVDRCGRLLAAFGLASLLAGLPALEAVANTAASGQRQTARQVQRTVQPSGGLQCVPFARQLSGIDITGNAHTWWHQAEGRYQRGQTPEVGAVLVFRATGGMRLGHVSVVSGIVSPRHILVDHANWQGPGLTKGQVARNVSVIDVSPNNTWTLVRVEIHGDRDGFGRHYPTFGFVLPRTVDGSPLPPLAPISAARARLDERAARAAAAPARYEGRAAALADIVAAEFGDLPAQQAQPSPLTVRAIATLQPRVGGSAEVVRASATEWTAPAASPAPASAAAAFRVAQFAPREPLVDEELAMFAAPDRSLR</sequence>
<evidence type="ECO:0000256" key="1">
    <source>
        <dbReference type="SAM" id="SignalP"/>
    </source>
</evidence>
<accession>A0A975U0A5</accession>
<evidence type="ECO:0000259" key="2">
    <source>
        <dbReference type="PROSITE" id="PS50911"/>
    </source>
</evidence>
<feature type="chain" id="PRO_5038021218" evidence="1">
    <location>
        <begin position="27"/>
        <end position="309"/>
    </location>
</feature>
<evidence type="ECO:0000313" key="3">
    <source>
        <dbReference type="EMBL" id="QXM23897.1"/>
    </source>
</evidence>
<dbReference type="PROSITE" id="PS50911">
    <property type="entry name" value="CHAP"/>
    <property type="match status" value="1"/>
</dbReference>
<dbReference type="Proteomes" id="UP000694001">
    <property type="component" value="Chromosome"/>
</dbReference>
<name>A0A975U0A5_9PROT</name>
<feature type="signal peptide" evidence="1">
    <location>
        <begin position="1"/>
        <end position="26"/>
    </location>
</feature>
<evidence type="ECO:0000313" key="4">
    <source>
        <dbReference type="Proteomes" id="UP000694001"/>
    </source>
</evidence>
<dbReference type="AlphaFoldDB" id="A0A975U0A5"/>
<protein>
    <submittedName>
        <fullName evidence="3">CHAP domain-containing protein</fullName>
    </submittedName>
</protein>
<organism evidence="3 4">
    <name type="scientific">Elioraea tepida</name>
    <dbReference type="NCBI Taxonomy" id="2843330"/>
    <lineage>
        <taxon>Bacteria</taxon>
        <taxon>Pseudomonadati</taxon>
        <taxon>Pseudomonadota</taxon>
        <taxon>Alphaproteobacteria</taxon>
        <taxon>Acetobacterales</taxon>
        <taxon>Elioraeaceae</taxon>
        <taxon>Elioraea</taxon>
    </lineage>
</organism>
<keyword evidence="4" id="KW-1185">Reference proteome</keyword>
<keyword evidence="1" id="KW-0732">Signal</keyword>
<dbReference type="KEGG" id="elio:KO353_11400"/>
<reference evidence="3" key="1">
    <citation type="submission" date="2021-06" db="EMBL/GenBank/DDBJ databases">
        <title>Elioraea tepida, sp. nov., a moderately thermophilic aerobic anoxygenic phototrophic bacterium isolated from an alkaline siliceous hot spring mat community in Yellowstone National Park, WY, USA.</title>
        <authorList>
            <person name="Saini M.K."/>
            <person name="Yoshida S."/>
            <person name="Sebastian A."/>
            <person name="Hirose S."/>
            <person name="Hara E."/>
            <person name="Tamaki H."/>
            <person name="Soulier N.T."/>
            <person name="Albert I."/>
            <person name="Hanada S."/>
            <person name="Bryant D.A."/>
            <person name="Tank M."/>
        </authorList>
    </citation>
    <scope>NUCLEOTIDE SEQUENCE</scope>
    <source>
        <strain evidence="3">MS-P2</strain>
    </source>
</reference>
<dbReference type="Pfam" id="PF05257">
    <property type="entry name" value="CHAP"/>
    <property type="match status" value="1"/>
</dbReference>
<dbReference type="EMBL" id="CP076448">
    <property type="protein sequence ID" value="QXM23897.1"/>
    <property type="molecule type" value="Genomic_DNA"/>
</dbReference>
<dbReference type="InterPro" id="IPR007921">
    <property type="entry name" value="CHAP_dom"/>
</dbReference>